<reference evidence="2" key="2">
    <citation type="submission" date="2015-07" db="EMBL/GenBank/DDBJ databases">
        <authorList>
            <person name="Noorani M."/>
        </authorList>
    </citation>
    <scope>NUCLEOTIDE SEQUENCE</scope>
    <source>
        <strain evidence="2">Yugu1</strain>
    </source>
</reference>
<dbReference type="EMBL" id="CM003529">
    <property type="protein sequence ID" value="RCV09974.1"/>
    <property type="molecule type" value="Genomic_DNA"/>
</dbReference>
<dbReference type="NCBIfam" id="TIGR01640">
    <property type="entry name" value="F_box_assoc_1"/>
    <property type="match status" value="1"/>
</dbReference>
<dbReference type="InterPro" id="IPR001810">
    <property type="entry name" value="F-box_dom"/>
</dbReference>
<dbReference type="PANTHER" id="PTHR31111:SF133">
    <property type="entry name" value="OS07G0196600 PROTEIN"/>
    <property type="match status" value="1"/>
</dbReference>
<dbReference type="InterPro" id="IPR017451">
    <property type="entry name" value="F-box-assoc_interact_dom"/>
</dbReference>
<dbReference type="Pfam" id="PF08268">
    <property type="entry name" value="FBA_3"/>
    <property type="match status" value="1"/>
</dbReference>
<name>K3ZZQ7_SETIT</name>
<dbReference type="AlphaFoldDB" id="K3ZZQ7"/>
<dbReference type="Gramene" id="KQL22895">
    <property type="protein sequence ID" value="KQL22895"/>
    <property type="gene ID" value="SETIT_032092mg"/>
</dbReference>
<gene>
    <name evidence="2" type="ORF">SETIT_2G074000v2</name>
</gene>
<dbReference type="InterPro" id="IPR036047">
    <property type="entry name" value="F-box-like_dom_sf"/>
</dbReference>
<dbReference type="SMART" id="SM00256">
    <property type="entry name" value="FBOX"/>
    <property type="match status" value="1"/>
</dbReference>
<dbReference type="EMBL" id="AGNK02000739">
    <property type="status" value="NOT_ANNOTATED_CDS"/>
    <property type="molecule type" value="Genomic_DNA"/>
</dbReference>
<evidence type="ECO:0000313" key="2">
    <source>
        <dbReference type="EMBL" id="RCV09974.1"/>
    </source>
</evidence>
<evidence type="ECO:0000313" key="3">
    <source>
        <dbReference type="EnsemblPlants" id="KQL22895"/>
    </source>
</evidence>
<sequence>MAPPPNPHSAPDAGAGVLRLPLDAMYEILLRLPARDLCLFRAVCRRWRSLLSGPHFITAHAARHPGPLVVTGYDASRYHSDYPNRGVLCDIMDLSGHVLKRVGMTQEGQLAGEWVMYIQLDLICTGRGFKASYELLNSATGSVCALPKGLAKEHASHEQHYYLTFIAFRKVASTGEYKVLRVLDNPSDYAPLQLYEVFTLDGSSNSRVVVGGVVYFLSYVPDCVTSFDLETEDWRQALRGPLSGLMDNNSYWFDLSMATLSGCLVVVHRKCASVDLWFLVDFQRGLWVKQHSIPTSVPRAKYQVGPLLVLDDGRIVLIYLGDKGLIRTYNPRTNTFTGIAEMGCCFAVGLYTGNLLCLPSSASK</sequence>
<dbReference type="InterPro" id="IPR013187">
    <property type="entry name" value="F-box-assoc_dom_typ3"/>
</dbReference>
<reference evidence="2 4" key="1">
    <citation type="journal article" date="2012" name="Nat. Biotechnol.">
        <title>Reference genome sequence of the model plant Setaria.</title>
        <authorList>
            <person name="Bennetzen J.L."/>
            <person name="Schmutz J."/>
            <person name="Wang H."/>
            <person name="Percifield R."/>
            <person name="Hawkins J."/>
            <person name="Pontaroli A.C."/>
            <person name="Estep M."/>
            <person name="Feng L."/>
            <person name="Vaughn J.N."/>
            <person name="Grimwood J."/>
            <person name="Jenkins J."/>
            <person name="Barry K."/>
            <person name="Lindquist E."/>
            <person name="Hellsten U."/>
            <person name="Deshpande S."/>
            <person name="Wang X."/>
            <person name="Wu X."/>
            <person name="Mitros T."/>
            <person name="Triplett J."/>
            <person name="Yang X."/>
            <person name="Ye C.Y."/>
            <person name="Mauro-Herrera M."/>
            <person name="Wang L."/>
            <person name="Li P."/>
            <person name="Sharma M."/>
            <person name="Sharma R."/>
            <person name="Ronald P.C."/>
            <person name="Panaud O."/>
            <person name="Kellogg E.A."/>
            <person name="Brutnell T.P."/>
            <person name="Doust A.N."/>
            <person name="Tuskan G.A."/>
            <person name="Rokhsar D."/>
            <person name="Devos K.M."/>
        </authorList>
    </citation>
    <scope>NUCLEOTIDE SEQUENCE [LARGE SCALE GENOMIC DNA]</scope>
    <source>
        <strain evidence="4">cv. Yugu1</strain>
        <strain evidence="2">Yugu1</strain>
    </source>
</reference>
<dbReference type="Proteomes" id="UP000004995">
    <property type="component" value="Unassembled WGS sequence"/>
</dbReference>
<dbReference type="OMA" id="CEVFTHG"/>
<dbReference type="SUPFAM" id="SSF50965">
    <property type="entry name" value="Galactose oxidase, central domain"/>
    <property type="match status" value="1"/>
</dbReference>
<dbReference type="PROSITE" id="PS50181">
    <property type="entry name" value="FBOX"/>
    <property type="match status" value="1"/>
</dbReference>
<dbReference type="Pfam" id="PF00646">
    <property type="entry name" value="F-box"/>
    <property type="match status" value="1"/>
</dbReference>
<organism evidence="2">
    <name type="scientific">Setaria italica</name>
    <name type="common">Foxtail millet</name>
    <name type="synonym">Panicum italicum</name>
    <dbReference type="NCBI Taxonomy" id="4555"/>
    <lineage>
        <taxon>Eukaryota</taxon>
        <taxon>Viridiplantae</taxon>
        <taxon>Streptophyta</taxon>
        <taxon>Embryophyta</taxon>
        <taxon>Tracheophyta</taxon>
        <taxon>Spermatophyta</taxon>
        <taxon>Magnoliopsida</taxon>
        <taxon>Liliopsida</taxon>
        <taxon>Poales</taxon>
        <taxon>Poaceae</taxon>
        <taxon>PACMAD clade</taxon>
        <taxon>Panicoideae</taxon>
        <taxon>Panicodae</taxon>
        <taxon>Paniceae</taxon>
        <taxon>Cenchrinae</taxon>
        <taxon>Setaria</taxon>
    </lineage>
</organism>
<dbReference type="CDD" id="cd22157">
    <property type="entry name" value="F-box_AtFBW1-like"/>
    <property type="match status" value="1"/>
</dbReference>
<protein>
    <recommendedName>
        <fullName evidence="1">F-box domain-containing protein</fullName>
    </recommendedName>
</protein>
<evidence type="ECO:0000313" key="4">
    <source>
        <dbReference type="Proteomes" id="UP000004995"/>
    </source>
</evidence>
<dbReference type="eggNOG" id="ENOG502RRPG">
    <property type="taxonomic scope" value="Eukaryota"/>
</dbReference>
<dbReference type="EnsemblPlants" id="KQL22895">
    <property type="protein sequence ID" value="KQL22895"/>
    <property type="gene ID" value="SETIT_032092mg"/>
</dbReference>
<dbReference type="PANTHER" id="PTHR31111">
    <property type="entry name" value="BNAA05G37150D PROTEIN-RELATED"/>
    <property type="match status" value="1"/>
</dbReference>
<dbReference type="InterPro" id="IPR011043">
    <property type="entry name" value="Gal_Oxase/kelch_b-propeller"/>
</dbReference>
<accession>K3ZZQ7</accession>
<feature type="domain" description="F-box" evidence="1">
    <location>
        <begin position="14"/>
        <end position="60"/>
    </location>
</feature>
<keyword evidence="4" id="KW-1185">Reference proteome</keyword>
<evidence type="ECO:0000259" key="1">
    <source>
        <dbReference type="PROSITE" id="PS50181"/>
    </source>
</evidence>
<dbReference type="OrthoDB" id="582285at2759"/>
<dbReference type="Gene3D" id="1.20.1280.50">
    <property type="match status" value="1"/>
</dbReference>
<proteinExistence type="predicted"/>
<dbReference type="SUPFAM" id="SSF81383">
    <property type="entry name" value="F-box domain"/>
    <property type="match status" value="1"/>
</dbReference>
<reference evidence="3" key="3">
    <citation type="submission" date="2018-08" db="UniProtKB">
        <authorList>
            <consortium name="EnsemblPlants"/>
        </authorList>
    </citation>
    <scope>IDENTIFICATION</scope>
    <source>
        <strain evidence="3">Yugu1</strain>
    </source>
</reference>
<dbReference type="HOGENOM" id="CLU_033501_1_0_1"/>